<keyword evidence="3" id="KW-1185">Reference proteome</keyword>
<sequence length="115" mass="12309">MTSPPKIVLVADPKAQAESLKPSDRPPPHSSRNGHGSYPEQGQNEAEAIVHVEKIAALSKRVRLAEAAAAAAKKSQEQNELLIADLKAQLDASTSACKDLLETVRDQEDTIESLS</sequence>
<gene>
    <name evidence="2" type="ORF">CHC_T00004283001</name>
</gene>
<proteinExistence type="predicted"/>
<dbReference type="RefSeq" id="XP_005715653.1">
    <property type="nucleotide sequence ID" value="XM_005715596.1"/>
</dbReference>
<dbReference type="EMBL" id="HG001749">
    <property type="protein sequence ID" value="CDF35834.1"/>
    <property type="molecule type" value="Genomic_DNA"/>
</dbReference>
<accession>R7QCN1</accession>
<evidence type="ECO:0000256" key="1">
    <source>
        <dbReference type="SAM" id="MobiDB-lite"/>
    </source>
</evidence>
<dbReference type="Proteomes" id="UP000012073">
    <property type="component" value="Unassembled WGS sequence"/>
</dbReference>
<dbReference type="GeneID" id="17323392"/>
<evidence type="ECO:0000313" key="2">
    <source>
        <dbReference type="EMBL" id="CDF35834.1"/>
    </source>
</evidence>
<feature type="region of interest" description="Disordered" evidence="1">
    <location>
        <begin position="1"/>
        <end position="47"/>
    </location>
</feature>
<name>R7QCN1_CHOCR</name>
<dbReference type="AlphaFoldDB" id="R7QCN1"/>
<reference evidence="3" key="1">
    <citation type="journal article" date="2013" name="Proc. Natl. Acad. Sci. U.S.A.">
        <title>Genome structure and metabolic features in the red seaweed Chondrus crispus shed light on evolution of the Archaeplastida.</title>
        <authorList>
            <person name="Collen J."/>
            <person name="Porcel B."/>
            <person name="Carre W."/>
            <person name="Ball S.G."/>
            <person name="Chaparro C."/>
            <person name="Tonon T."/>
            <person name="Barbeyron T."/>
            <person name="Michel G."/>
            <person name="Noel B."/>
            <person name="Valentin K."/>
            <person name="Elias M."/>
            <person name="Artiguenave F."/>
            <person name="Arun A."/>
            <person name="Aury J.M."/>
            <person name="Barbosa-Neto J.F."/>
            <person name="Bothwell J.H."/>
            <person name="Bouget F.Y."/>
            <person name="Brillet L."/>
            <person name="Cabello-Hurtado F."/>
            <person name="Capella-Gutierrez S."/>
            <person name="Charrier B."/>
            <person name="Cladiere L."/>
            <person name="Cock J.M."/>
            <person name="Coelho S.M."/>
            <person name="Colleoni C."/>
            <person name="Czjzek M."/>
            <person name="Da Silva C."/>
            <person name="Delage L."/>
            <person name="Denoeud F."/>
            <person name="Deschamps P."/>
            <person name="Dittami S.M."/>
            <person name="Gabaldon T."/>
            <person name="Gachon C.M."/>
            <person name="Groisillier A."/>
            <person name="Herve C."/>
            <person name="Jabbari K."/>
            <person name="Katinka M."/>
            <person name="Kloareg B."/>
            <person name="Kowalczyk N."/>
            <person name="Labadie K."/>
            <person name="Leblanc C."/>
            <person name="Lopez P.J."/>
            <person name="McLachlan D.H."/>
            <person name="Meslet-Cladiere L."/>
            <person name="Moustafa A."/>
            <person name="Nehr Z."/>
            <person name="Nyvall Collen P."/>
            <person name="Panaud O."/>
            <person name="Partensky F."/>
            <person name="Poulain J."/>
            <person name="Rensing S.A."/>
            <person name="Rousvoal S."/>
            <person name="Samson G."/>
            <person name="Symeonidi A."/>
            <person name="Weissenbach J."/>
            <person name="Zambounis A."/>
            <person name="Wincker P."/>
            <person name="Boyen C."/>
        </authorList>
    </citation>
    <scope>NUCLEOTIDE SEQUENCE [LARGE SCALE GENOMIC DNA]</scope>
    <source>
        <strain evidence="3">cv. Stackhouse</strain>
    </source>
</reference>
<protein>
    <submittedName>
        <fullName evidence="2">Uncharacterized protein</fullName>
    </submittedName>
</protein>
<dbReference type="KEGG" id="ccp:CHC_T00004283001"/>
<organism evidence="2 3">
    <name type="scientific">Chondrus crispus</name>
    <name type="common">Carrageen Irish moss</name>
    <name type="synonym">Polymorpha crispa</name>
    <dbReference type="NCBI Taxonomy" id="2769"/>
    <lineage>
        <taxon>Eukaryota</taxon>
        <taxon>Rhodophyta</taxon>
        <taxon>Florideophyceae</taxon>
        <taxon>Rhodymeniophycidae</taxon>
        <taxon>Gigartinales</taxon>
        <taxon>Gigartinaceae</taxon>
        <taxon>Chondrus</taxon>
    </lineage>
</organism>
<evidence type="ECO:0000313" key="3">
    <source>
        <dbReference type="Proteomes" id="UP000012073"/>
    </source>
</evidence>
<feature type="compositionally biased region" description="Polar residues" evidence="1">
    <location>
        <begin position="30"/>
        <end position="44"/>
    </location>
</feature>
<dbReference type="Gramene" id="CDF35834">
    <property type="protein sequence ID" value="CDF35834"/>
    <property type="gene ID" value="CHC_T00004283001"/>
</dbReference>